<feature type="domain" description="EGF-like" evidence="4">
    <location>
        <begin position="129"/>
        <end position="160"/>
    </location>
</feature>
<dbReference type="GeneID" id="114862900"/>
<sequence length="859" mass="94309">CRVVRVPPAGAKARHSANEALAADLSFTNRLLHRVSFICSGQRHQETICHKCEDGYYQLGPACHRFCPDGTYNADDDMVCSPCEDKRCVTCDQNQCYWCQGGFYTFDGQCVDHCKEGFFVDVESQECEPCHRDCRTCGGPGFDDCDSCEDGFKLEKGACLDQLPACPEGRFSNGKGECEQCHSLCRTCSAAGRENCTSCSSGRFLTPRQTCALRCPSGTFANETSRRCDECAAGCVGCRDARLCQHCRRGLHLQDGACVVQCDRGVPEGGACQPCAARCASCEGNSSHCLSCEGAHLLLDHTCQSQCPGGYYAAEAECRRCPAHCSECNEDGACKRCAEYYFLFAEKCVDDCPEGHYAEKDQCVRCHADCASCDGPGMDDCAACRNPKAVRYDGECLAECPTSTYYDEATNECRDCDRSCLTCSGHEPSSCLTCGANRTTDASGHCVWFAHCPLHSYVDGDGRCRECHERCHRCFGPTENQCFSCDEPRFLLNSTCVRECPAGFYAELEDGRACERCHFSCESCAGRHSLQCVACKRGFFKQGSSCVETCAESYFGNTTSMACARCDPSCSQCWGPGDGNCLRCRDSHVYLRQEGRCLHRCPPSYYQDRSKTCHRCHPTCKTCSGEGAVSCQSCYHGYRFLGGICESQCVVGFYAVEQAPEPDCTACDPSCLDCRGPSMWNCTVCPAAQLLSADGRCLSCCGNGSRRGHEPIPRECCDCQASEEECILGVNFVIRDAKDLESNTSKLFVTACVLLILSVGGGLFLFLSARSRTQAPAPKVKAGGYEQLKTNGGVGSDTHASSFGEYSDRIIEREEEEEDDEDDIVYMGQDGTVYRKFKYGLLDDDEIELEYDDESYTYR</sequence>
<feature type="transmembrane region" description="Helical" evidence="3">
    <location>
        <begin position="747"/>
        <end position="769"/>
    </location>
</feature>
<dbReference type="InterPro" id="IPR006212">
    <property type="entry name" value="Furin_repeat"/>
</dbReference>
<dbReference type="Pfam" id="PF14843">
    <property type="entry name" value="GF_recep_IV"/>
    <property type="match status" value="1"/>
</dbReference>
<dbReference type="SMART" id="SM01411">
    <property type="entry name" value="Ephrin_rec_like"/>
    <property type="match status" value="6"/>
</dbReference>
<dbReference type="Gene3D" id="2.10.220.10">
    <property type="entry name" value="Hormone Receptor, Insulin-like Growth Factor Receptor 1, Chain A, domain 2"/>
    <property type="match status" value="10"/>
</dbReference>
<keyword evidence="3" id="KW-1133">Transmembrane helix</keyword>
<evidence type="ECO:0000313" key="5">
    <source>
        <dbReference type="Proteomes" id="UP000515150"/>
    </source>
</evidence>
<feature type="non-terminal residue" evidence="6">
    <location>
        <position position="1"/>
    </location>
</feature>
<feature type="domain" description="EGF-like" evidence="4">
    <location>
        <begin position="82"/>
        <end position="128"/>
    </location>
</feature>
<evidence type="ECO:0000313" key="6">
    <source>
        <dbReference type="RefSeq" id="XP_029019493.2"/>
    </source>
</evidence>
<feature type="domain" description="EGF-like" evidence="4">
    <location>
        <begin position="274"/>
        <end position="304"/>
    </location>
</feature>
<dbReference type="CDD" id="cd00064">
    <property type="entry name" value="FU"/>
    <property type="match status" value="7"/>
</dbReference>
<protein>
    <submittedName>
        <fullName evidence="6">Proprotein convertase subtilisin/kexin type 5-like</fullName>
    </submittedName>
</protein>
<dbReference type="InterPro" id="IPR032778">
    <property type="entry name" value="GF_recep_IV"/>
</dbReference>
<dbReference type="InParanoid" id="A0A6P7NN89"/>
<dbReference type="SMART" id="SM00181">
    <property type="entry name" value="EGF"/>
    <property type="match status" value="8"/>
</dbReference>
<feature type="domain" description="EGF-like" evidence="4">
    <location>
        <begin position="615"/>
        <end position="646"/>
    </location>
</feature>
<feature type="domain" description="EGF-like" evidence="4">
    <location>
        <begin position="666"/>
        <end position="698"/>
    </location>
</feature>
<name>A0A6P7NN89_BETSP</name>
<dbReference type="OrthoDB" id="300641at2759"/>
<keyword evidence="1" id="KW-0325">Glycoprotein</keyword>
<proteinExistence type="predicted"/>
<keyword evidence="3" id="KW-0472">Membrane</keyword>
<evidence type="ECO:0000256" key="1">
    <source>
        <dbReference type="ARBA" id="ARBA00023180"/>
    </source>
</evidence>
<organism evidence="5 6">
    <name type="scientific">Betta splendens</name>
    <name type="common">Siamese fighting fish</name>
    <dbReference type="NCBI Taxonomy" id="158456"/>
    <lineage>
        <taxon>Eukaryota</taxon>
        <taxon>Metazoa</taxon>
        <taxon>Chordata</taxon>
        <taxon>Craniata</taxon>
        <taxon>Vertebrata</taxon>
        <taxon>Euteleostomi</taxon>
        <taxon>Actinopterygii</taxon>
        <taxon>Neopterygii</taxon>
        <taxon>Teleostei</taxon>
        <taxon>Neoteleostei</taxon>
        <taxon>Acanthomorphata</taxon>
        <taxon>Anabantaria</taxon>
        <taxon>Anabantiformes</taxon>
        <taxon>Anabantoidei</taxon>
        <taxon>Osphronemidae</taxon>
        <taxon>Betta</taxon>
    </lineage>
</organism>
<gene>
    <name evidence="6" type="primary">LOC114862900</name>
</gene>
<dbReference type="Proteomes" id="UP000515150">
    <property type="component" value="Chromosome 9"/>
</dbReference>
<dbReference type="AlphaFoldDB" id="A0A6P7NN89"/>
<keyword evidence="3" id="KW-0812">Transmembrane</keyword>
<evidence type="ECO:0000259" key="4">
    <source>
        <dbReference type="SMART" id="SM00181"/>
    </source>
</evidence>
<feature type="domain" description="EGF-like" evidence="4">
    <location>
        <begin position="230"/>
        <end position="259"/>
    </location>
</feature>
<dbReference type="PANTHER" id="PTHR15332">
    <property type="entry name" value="PROPROTEIN CONVERTASE SUBTILISIN_KEXIN TYPE 5-LIKE"/>
    <property type="match status" value="1"/>
</dbReference>
<dbReference type="InterPro" id="IPR009030">
    <property type="entry name" value="Growth_fac_rcpt_cys_sf"/>
</dbReference>
<evidence type="ECO:0000256" key="3">
    <source>
        <dbReference type="SAM" id="Phobius"/>
    </source>
</evidence>
<dbReference type="SMART" id="SM00261">
    <property type="entry name" value="FU"/>
    <property type="match status" value="13"/>
</dbReference>
<dbReference type="SUPFAM" id="SSF57184">
    <property type="entry name" value="Growth factor receptor domain"/>
    <property type="match status" value="4"/>
</dbReference>
<accession>A0A6P7NN89</accession>
<feature type="domain" description="EGF-like" evidence="4">
    <location>
        <begin position="466"/>
        <end position="497"/>
    </location>
</feature>
<dbReference type="RefSeq" id="XP_029019493.2">
    <property type="nucleotide sequence ID" value="XM_029163660.3"/>
</dbReference>
<feature type="domain" description="EGF-like" evidence="4">
    <location>
        <begin position="516"/>
        <end position="547"/>
    </location>
</feature>
<evidence type="ECO:0000256" key="2">
    <source>
        <dbReference type="SAM" id="MobiDB-lite"/>
    </source>
</evidence>
<keyword evidence="5" id="KW-1185">Reference proteome</keyword>
<dbReference type="InterPro" id="IPR000742">
    <property type="entry name" value="EGF"/>
</dbReference>
<feature type="region of interest" description="Disordered" evidence="2">
    <location>
        <begin position="791"/>
        <end position="821"/>
    </location>
</feature>
<dbReference type="PANTHER" id="PTHR15332:SF175">
    <property type="entry name" value="PROPROTEIN CONVERTASE SUBTILISIN_KEXIN TYPE 5-LIKE"/>
    <property type="match status" value="1"/>
</dbReference>
<dbReference type="KEGG" id="bspl:114862900"/>
<reference evidence="6" key="1">
    <citation type="submission" date="2025-08" db="UniProtKB">
        <authorList>
            <consortium name="RefSeq"/>
        </authorList>
    </citation>
    <scope>IDENTIFICATION</scope>
</reference>